<comment type="cofactor">
    <cofactor evidence="18">
        <name>[2Fe-2S] cluster</name>
        <dbReference type="ChEBI" id="CHEBI:190135"/>
    </cofactor>
    <text evidence="18">Binds 2 [2Fe-2S] clusters.</text>
</comment>
<evidence type="ECO:0000256" key="10">
    <source>
        <dbReference type="ARBA" id="ARBA00023002"/>
    </source>
</evidence>
<feature type="binding site" evidence="18">
    <location>
        <position position="144"/>
    </location>
    <ligand>
        <name>[2Fe-2S] cluster</name>
        <dbReference type="ChEBI" id="CHEBI:190135"/>
        <label>2</label>
    </ligand>
</feature>
<dbReference type="Gene3D" id="3.90.1170.50">
    <property type="entry name" value="Aldehyde oxidase/xanthine dehydrogenase, a/b hammerhead"/>
    <property type="match status" value="1"/>
</dbReference>
<dbReference type="InterPro" id="IPR000674">
    <property type="entry name" value="Ald_Oxase/Xan_DH_a/b"/>
</dbReference>
<feature type="binding site" evidence="18">
    <location>
        <position position="780"/>
    </location>
    <ligand>
        <name>Mo-molybdopterin</name>
        <dbReference type="ChEBI" id="CHEBI:71302"/>
    </ligand>
    <ligandPart>
        <name>Mo</name>
        <dbReference type="ChEBI" id="CHEBI:28685"/>
    </ligandPart>
</feature>
<evidence type="ECO:0000259" key="19">
    <source>
        <dbReference type="PROSITE" id="PS51085"/>
    </source>
</evidence>
<comment type="subcellular location">
    <subcellularLocation>
        <location evidence="2">Peroxisome</location>
    </subcellularLocation>
</comment>
<feature type="binding site" evidence="17">
    <location>
        <begin position="337"/>
        <end position="341"/>
    </location>
    <ligand>
        <name>FAD</name>
        <dbReference type="ChEBI" id="CHEBI:57692"/>
    </ligand>
</feature>
<keyword evidence="10" id="KW-0560">Oxidoreductase</keyword>
<dbReference type="Pfam" id="PF01799">
    <property type="entry name" value="Fer2_2"/>
    <property type="match status" value="1"/>
</dbReference>
<dbReference type="Gene3D" id="3.30.390.50">
    <property type="entry name" value="CO dehydrogenase flavoprotein, C-terminal domain"/>
    <property type="match status" value="1"/>
</dbReference>
<dbReference type="InterPro" id="IPR008274">
    <property type="entry name" value="AldOxase/xan_DH_MoCoBD1"/>
</dbReference>
<dbReference type="InterPro" id="IPR006058">
    <property type="entry name" value="2Fe2S_fd_BS"/>
</dbReference>
<dbReference type="InterPro" id="IPR016208">
    <property type="entry name" value="Ald_Oxase/xanthine_DH-like"/>
</dbReference>
<evidence type="ECO:0000256" key="12">
    <source>
        <dbReference type="ARBA" id="ARBA00023014"/>
    </source>
</evidence>
<feature type="binding site" evidence="18">
    <location>
        <position position="892"/>
    </location>
    <ligand>
        <name>Mo-molybdopterin</name>
        <dbReference type="ChEBI" id="CHEBI:71302"/>
    </ligand>
    <ligandPart>
        <name>Mo</name>
        <dbReference type="ChEBI" id="CHEBI:28685"/>
    </ligandPart>
</feature>
<dbReference type="SUPFAM" id="SSF54665">
    <property type="entry name" value="CO dehydrogenase molybdoprotein N-domain-like"/>
    <property type="match status" value="1"/>
</dbReference>
<dbReference type="Gene3D" id="3.30.365.10">
    <property type="entry name" value="Aldehyde oxidase/xanthine dehydrogenase, molybdopterin binding domain"/>
    <property type="match status" value="4"/>
</dbReference>
<evidence type="ECO:0000259" key="20">
    <source>
        <dbReference type="PROSITE" id="PS51387"/>
    </source>
</evidence>
<evidence type="ECO:0000256" key="3">
    <source>
        <dbReference type="ARBA" id="ARBA00006849"/>
    </source>
</evidence>
<evidence type="ECO:0000256" key="4">
    <source>
        <dbReference type="ARBA" id="ARBA00011738"/>
    </source>
</evidence>
<evidence type="ECO:0000256" key="9">
    <source>
        <dbReference type="ARBA" id="ARBA00022827"/>
    </source>
</evidence>
<dbReference type="FunFam" id="3.30.390.50:FF:000003">
    <property type="entry name" value="Aldehyde oxidase1"/>
    <property type="match status" value="1"/>
</dbReference>
<dbReference type="Pfam" id="PF20256">
    <property type="entry name" value="MoCoBD_2"/>
    <property type="match status" value="1"/>
</dbReference>
<dbReference type="SUPFAM" id="SSF47741">
    <property type="entry name" value="CO dehydrogenase ISP C-domain like"/>
    <property type="match status" value="1"/>
</dbReference>
<evidence type="ECO:0000256" key="2">
    <source>
        <dbReference type="ARBA" id="ARBA00004275"/>
    </source>
</evidence>
<dbReference type="Gene3D" id="3.10.20.30">
    <property type="match status" value="1"/>
</dbReference>
<dbReference type="SUPFAM" id="SSF56176">
    <property type="entry name" value="FAD-binding/transporter-associated domain-like"/>
    <property type="match status" value="1"/>
</dbReference>
<dbReference type="SMART" id="SM01092">
    <property type="entry name" value="CO_deh_flav_C"/>
    <property type="match status" value="1"/>
</dbReference>
<dbReference type="InterPro" id="IPR036884">
    <property type="entry name" value="2Fe-2S-bd_dom_sf"/>
</dbReference>
<feature type="active site" description="Proton acceptor" evidence="16">
    <location>
        <position position="1219"/>
    </location>
</feature>
<dbReference type="Pfam" id="PF01315">
    <property type="entry name" value="Ald_Xan_dh_C"/>
    <property type="match status" value="1"/>
</dbReference>
<dbReference type="PANTHER" id="PTHR11908:SF132">
    <property type="entry name" value="ALDEHYDE OXIDASE 1-RELATED"/>
    <property type="match status" value="1"/>
</dbReference>
<dbReference type="PROSITE" id="PS51085">
    <property type="entry name" value="2FE2S_FER_2"/>
    <property type="match status" value="1"/>
</dbReference>
<evidence type="ECO:0000256" key="14">
    <source>
        <dbReference type="ARBA" id="ARBA00023140"/>
    </source>
</evidence>
<name>A0A0H4TY60_CYDPO</name>
<dbReference type="GO" id="GO:0005506">
    <property type="term" value="F:iron ion binding"/>
    <property type="evidence" value="ECO:0007669"/>
    <property type="project" value="InterPro"/>
</dbReference>
<dbReference type="GO" id="GO:0071949">
    <property type="term" value="F:FAD binding"/>
    <property type="evidence" value="ECO:0007669"/>
    <property type="project" value="InterPro"/>
</dbReference>
<dbReference type="InterPro" id="IPR005107">
    <property type="entry name" value="CO_DH_flav_C"/>
</dbReference>
<keyword evidence="9 17" id="KW-0274">FAD</keyword>
<dbReference type="FunFam" id="3.30.365.10:FF:000001">
    <property type="entry name" value="Xanthine dehydrogenase oxidase"/>
    <property type="match status" value="1"/>
</dbReference>
<dbReference type="PROSITE" id="PS51387">
    <property type="entry name" value="FAD_PCMH"/>
    <property type="match status" value="1"/>
</dbReference>
<evidence type="ECO:0000256" key="8">
    <source>
        <dbReference type="ARBA" id="ARBA00022723"/>
    </source>
</evidence>
<dbReference type="InterPro" id="IPR036318">
    <property type="entry name" value="FAD-bd_PCMH-like_sf"/>
</dbReference>
<dbReference type="Pfam" id="PF00111">
    <property type="entry name" value="Fer2"/>
    <property type="match status" value="1"/>
</dbReference>
<dbReference type="GO" id="GO:0016491">
    <property type="term" value="F:oxidoreductase activity"/>
    <property type="evidence" value="ECO:0007669"/>
    <property type="project" value="UniProtKB-KW"/>
</dbReference>
<evidence type="ECO:0000256" key="18">
    <source>
        <dbReference type="PIRSR" id="PIRSR000127-3"/>
    </source>
</evidence>
<feature type="binding site" evidence="18">
    <location>
        <position position="111"/>
    </location>
    <ligand>
        <name>[2Fe-2S] cluster</name>
        <dbReference type="ChEBI" id="CHEBI:190135"/>
        <label>2</label>
    </ligand>
</feature>
<dbReference type="PIRSF" id="PIRSF000127">
    <property type="entry name" value="Xanthine_DH"/>
    <property type="match status" value="1"/>
</dbReference>
<evidence type="ECO:0000256" key="1">
    <source>
        <dbReference type="ARBA" id="ARBA00001974"/>
    </source>
</evidence>
<evidence type="ECO:0000256" key="16">
    <source>
        <dbReference type="PIRSR" id="PIRSR000127-1"/>
    </source>
</evidence>
<keyword evidence="8 18" id="KW-0479">Metal-binding</keyword>
<feature type="domain" description="FAD-binding PCMH-type" evidence="20">
    <location>
        <begin position="222"/>
        <end position="403"/>
    </location>
</feature>
<evidence type="ECO:0000256" key="5">
    <source>
        <dbReference type="ARBA" id="ARBA00022505"/>
    </source>
</evidence>
<accession>A0A0H4TY60</accession>
<dbReference type="Gene3D" id="3.30.465.10">
    <property type="match status" value="1"/>
</dbReference>
<feature type="domain" description="2Fe-2S ferredoxin-type" evidence="19">
    <location>
        <begin position="2"/>
        <end position="89"/>
    </location>
</feature>
<keyword evidence="11 18" id="KW-0408">Iron</keyword>
<dbReference type="InterPro" id="IPR036856">
    <property type="entry name" value="Ald_Oxase/Xan_DH_a/b_sf"/>
</dbReference>
<dbReference type="InterPro" id="IPR012675">
    <property type="entry name" value="Beta-grasp_dom_sf"/>
</dbReference>
<dbReference type="InterPro" id="IPR036010">
    <property type="entry name" value="2Fe-2S_ferredoxin-like_sf"/>
</dbReference>
<evidence type="ECO:0000256" key="15">
    <source>
        <dbReference type="ARBA" id="ARBA00034078"/>
    </source>
</evidence>
<evidence type="ECO:0000256" key="6">
    <source>
        <dbReference type="ARBA" id="ARBA00022630"/>
    </source>
</evidence>
<dbReference type="SUPFAM" id="SSF55447">
    <property type="entry name" value="CO dehydrogenase flavoprotein C-terminal domain-like"/>
    <property type="match status" value="1"/>
</dbReference>
<feature type="binding site" evidence="18">
    <location>
        <position position="47"/>
    </location>
    <ligand>
        <name>[2Fe-2S] cluster</name>
        <dbReference type="ChEBI" id="CHEBI:190135"/>
        <label>1</label>
    </ligand>
</feature>
<dbReference type="Pfam" id="PF00941">
    <property type="entry name" value="FAD_binding_5"/>
    <property type="match status" value="1"/>
</dbReference>
<keyword evidence="6" id="KW-0285">Flavoprotein</keyword>
<protein>
    <submittedName>
        <fullName evidence="21">Aldehyde oxidase AOX2</fullName>
    </submittedName>
</protein>
<proteinExistence type="evidence at transcript level"/>
<dbReference type="InterPro" id="IPR037165">
    <property type="entry name" value="AldOxase/xan_DH_Mopterin-bd_sf"/>
</dbReference>
<dbReference type="Pfam" id="PF03450">
    <property type="entry name" value="CO_deh_flav_C"/>
    <property type="match status" value="1"/>
</dbReference>
<reference evidence="21" key="1">
    <citation type="journal article" date="2016" name="Gene">
        <title>Identification of biotransformation enzymes in the antennae of codling moth Cydia pomonella.</title>
        <authorList>
            <person name="Huang X."/>
            <person name="Liu L."/>
            <person name="Su X."/>
            <person name="Feng J."/>
        </authorList>
    </citation>
    <scope>NUCLEOTIDE SEQUENCE</scope>
</reference>
<keyword evidence="5 18" id="KW-0500">Molybdenum</keyword>
<dbReference type="SUPFAM" id="SSF56003">
    <property type="entry name" value="Molybdenum cofactor-binding domain"/>
    <property type="match status" value="1"/>
</dbReference>
<keyword evidence="12 18" id="KW-0411">Iron-sulfur</keyword>
<sequence length="1276" mass="140922">MACIEFTVNGRKCSVDESTPRDTSLNAYLRYTLALPGTKAMCHEGGCGACIVSVRARRASGTTETFSINSCLVLVFSCHGWDITTIEGVGNRLTGYSDVQKRIAAFNGTQCGYCTPGWVMHMTSLQDKNLTMAELERSFGSNTCRCTGFRPILDAMKSFAVDASADLCQKVSDIEDIRICSKTNSMCERRCSGFSEDSDWSVISDQQLDKLEKKKDDKMISLTFGKQKFFKIYDVDDVFDLLDKYGVDSYMFVDGNTGKGTVETFEYPRVLIDISGVKSLKKYEFDQNLILGANMALEDCIALFKETAKSQSEFSYLAEFVKHFELVAHISVRKIGSLAGNLMLKHTNPSYQSDVFLLLETVGAVVVNKQSNGKKKTLSLLDFLKYDMQGMLMIAIELPPLSSKHVFRSYKIMPRNQNALAIVNAAFLFKINPKSKIIEDADICYGNISPTFVHAKGTEAFMKGKMVFNNVTLQAAIKILNKEIVPKCDPAQPSSEFRKKLAVGLFYKVILNICPPNALNPRYRSGAALVQRPLSQGRQEFQTDSSLYPLNQPVPKLEAAIQAAGEAKYANDIPPMPREVFGAFVQSTVHSGELVGVDSTDVFDIEGVIAVYTAKDIPGVNSFSVPGFQLQTEEEEIIVSKNILFYGQPVAIVIATSEALAVKVAKKVKVTYKNVPSSAPVLTIDQAKKDSKRYVASDTAIKPKGKGSDVKKVIKGVYEIEGQYHYYMEPVTCVVVPVDQGLEVYDSTQWMDLTQRAISRCLNMNESDVHLKVRRIGGGFGGKISRNVRTSTACALAAKLLNTPCRFVVPLQTNLATAGGRLPCQCEYEVGVDDNGKIQYLNATIVEDNGCSNNENVLAYVSSGFTNCYVPDYFDVKMATVTTDTPSNTFARAPGTSEGMACIEHIMEHVAFAVQKDPTDVRIANMRTNDNDLPTLIETWKKETDYNKRLQSIQEFNKANRWMKKAIKVNIMSFPVEYYGNYSAMVSIYRGDGTVTVTTGGVEMGQGVNTKVAQIVAYKLGIPLEMVTVLPNYSFTAANNVFSGSSIVSECVCYSAIKSCDTLNSRLLPLRQKMSNPSWGALIKQAGDDQIDLTATYMMTDKESDLTSYSAFAVAILEVQLDVLTARYEILRCDILEDVGLSVNPTIDISQVEGAYVQGLGYFTTEKLVRDPQTGRLLSNRSLTYHVPLALDIPADFRVKLRFNSKNTTGVLGSKAVGEMGICTAHGITHVLRQCIHESRADSHYDTTNWINIDVPYDAESIMTALDLKLEEFLIT</sequence>
<organism evidence="21">
    <name type="scientific">Cydia pomonella</name>
    <name type="common">Codling moth</name>
    <dbReference type="NCBI Taxonomy" id="82600"/>
    <lineage>
        <taxon>Eukaryota</taxon>
        <taxon>Metazoa</taxon>
        <taxon>Ecdysozoa</taxon>
        <taxon>Arthropoda</taxon>
        <taxon>Hexapoda</taxon>
        <taxon>Insecta</taxon>
        <taxon>Pterygota</taxon>
        <taxon>Neoptera</taxon>
        <taxon>Endopterygota</taxon>
        <taxon>Lepidoptera</taxon>
        <taxon>Glossata</taxon>
        <taxon>Ditrysia</taxon>
        <taxon>Tortricoidea</taxon>
        <taxon>Tortricidae</taxon>
        <taxon>Olethreutinae</taxon>
        <taxon>Grapholitini</taxon>
        <taxon>Cydia</taxon>
    </lineage>
</organism>
<dbReference type="PANTHER" id="PTHR11908">
    <property type="entry name" value="XANTHINE DEHYDROGENASE"/>
    <property type="match status" value="1"/>
</dbReference>
<dbReference type="PROSITE" id="PS00197">
    <property type="entry name" value="2FE2S_FER_1"/>
    <property type="match status" value="1"/>
</dbReference>
<comment type="cofactor">
    <cofactor evidence="18">
        <name>Mo-molybdopterin</name>
        <dbReference type="ChEBI" id="CHEBI:71302"/>
    </cofactor>
    <text evidence="18">Binds 1 Mo-molybdopterin (Mo-MPT) cofactor per subunit.</text>
</comment>
<evidence type="ECO:0000256" key="11">
    <source>
        <dbReference type="ARBA" id="ARBA00023004"/>
    </source>
</evidence>
<dbReference type="InterPro" id="IPR016166">
    <property type="entry name" value="FAD-bd_PCMH"/>
</dbReference>
<keyword evidence="14" id="KW-0576">Peroxisome</keyword>
<evidence type="ECO:0000256" key="7">
    <source>
        <dbReference type="ARBA" id="ARBA00022714"/>
    </source>
</evidence>
<comment type="cofactor">
    <cofactor evidence="15">
        <name>[2Fe-2S] cluster</name>
        <dbReference type="ChEBI" id="CHEBI:190135"/>
    </cofactor>
</comment>
<dbReference type="FunFam" id="3.30.365.10:FF:000008">
    <property type="entry name" value="Aldehyde oxidase1"/>
    <property type="match status" value="1"/>
</dbReference>
<dbReference type="InterPro" id="IPR016169">
    <property type="entry name" value="FAD-bd_PCMH_sub2"/>
</dbReference>
<dbReference type="InterPro" id="IPR046867">
    <property type="entry name" value="AldOxase/xan_DH_MoCoBD2"/>
</dbReference>
<dbReference type="EMBL" id="KP899547">
    <property type="protein sequence ID" value="AKQ06146.1"/>
    <property type="molecule type" value="mRNA"/>
</dbReference>
<keyword evidence="7 18" id="KW-0001">2Fe-2S</keyword>
<dbReference type="GO" id="GO:0005777">
    <property type="term" value="C:peroxisome"/>
    <property type="evidence" value="ECO:0007669"/>
    <property type="project" value="UniProtKB-SubCell"/>
</dbReference>
<feature type="binding site" evidence="18">
    <location>
        <position position="146"/>
    </location>
    <ligand>
        <name>[2Fe-2S] cluster</name>
        <dbReference type="ChEBI" id="CHEBI:190135"/>
        <label>2</label>
    </ligand>
</feature>
<evidence type="ECO:0000256" key="13">
    <source>
        <dbReference type="ARBA" id="ARBA00023027"/>
    </source>
</evidence>
<dbReference type="InterPro" id="IPR001041">
    <property type="entry name" value="2Fe-2S_ferredoxin-type"/>
</dbReference>
<feature type="binding site" evidence="18">
    <location>
        <position position="50"/>
    </location>
    <ligand>
        <name>[2Fe-2S] cluster</name>
        <dbReference type="ChEBI" id="CHEBI:190135"/>
        <label>1</label>
    </ligand>
</feature>
<feature type="binding site" evidence="18">
    <location>
        <position position="114"/>
    </location>
    <ligand>
        <name>[2Fe-2S] cluster</name>
        <dbReference type="ChEBI" id="CHEBI:190135"/>
        <label>2</label>
    </ligand>
</feature>
<keyword evidence="13" id="KW-0520">NAD</keyword>
<feature type="binding site" evidence="18">
    <location>
        <position position="42"/>
    </location>
    <ligand>
        <name>[2Fe-2S] cluster</name>
        <dbReference type="ChEBI" id="CHEBI:190135"/>
        <label>1</label>
    </ligand>
</feature>
<evidence type="ECO:0000256" key="17">
    <source>
        <dbReference type="PIRSR" id="PIRSR000127-2"/>
    </source>
</evidence>
<dbReference type="Gene3D" id="1.10.150.120">
    <property type="entry name" value="[2Fe-2S]-binding domain"/>
    <property type="match status" value="1"/>
</dbReference>
<dbReference type="SUPFAM" id="SSF54292">
    <property type="entry name" value="2Fe-2S ferredoxin-like"/>
    <property type="match status" value="1"/>
</dbReference>
<dbReference type="InterPro" id="IPR036683">
    <property type="entry name" value="CO_DH_flav_C_dom_sf"/>
</dbReference>
<dbReference type="AlphaFoldDB" id="A0A0H4TY60"/>
<dbReference type="FunFam" id="3.10.20.30:FF:000012">
    <property type="entry name" value="Xanthine dehydrogenase/oxidase"/>
    <property type="match status" value="1"/>
</dbReference>
<dbReference type="GO" id="GO:0051537">
    <property type="term" value="F:2 iron, 2 sulfur cluster binding"/>
    <property type="evidence" value="ECO:0007669"/>
    <property type="project" value="UniProtKB-KW"/>
</dbReference>
<dbReference type="SMART" id="SM01008">
    <property type="entry name" value="Ald_Xan_dh_C"/>
    <property type="match status" value="1"/>
</dbReference>
<feature type="binding site" evidence="18">
    <location>
        <position position="71"/>
    </location>
    <ligand>
        <name>[2Fe-2S] cluster</name>
        <dbReference type="ChEBI" id="CHEBI:190135"/>
        <label>1</label>
    </ligand>
</feature>
<feature type="binding site" evidence="17">
    <location>
        <position position="411"/>
    </location>
    <ligand>
        <name>FAD</name>
        <dbReference type="ChEBI" id="CHEBI:57692"/>
    </ligand>
</feature>
<dbReference type="InterPro" id="IPR002346">
    <property type="entry name" value="Mopterin_DH_FAD-bd"/>
</dbReference>
<feature type="binding site" evidence="18">
    <location>
        <position position="749"/>
    </location>
    <ligand>
        <name>Mo-molybdopterin</name>
        <dbReference type="ChEBI" id="CHEBI:71302"/>
    </ligand>
    <ligandPart>
        <name>Mo</name>
        <dbReference type="ChEBI" id="CHEBI:28685"/>
    </ligandPart>
</feature>
<comment type="subunit">
    <text evidence="4">Homodimer.</text>
</comment>
<evidence type="ECO:0000313" key="21">
    <source>
        <dbReference type="EMBL" id="AKQ06146.1"/>
    </source>
</evidence>
<dbReference type="Pfam" id="PF02738">
    <property type="entry name" value="MoCoBD_1"/>
    <property type="match status" value="1"/>
</dbReference>
<comment type="cofactor">
    <cofactor evidence="1 17">
        <name>FAD</name>
        <dbReference type="ChEBI" id="CHEBI:57692"/>
    </cofactor>
</comment>
<dbReference type="InterPro" id="IPR002888">
    <property type="entry name" value="2Fe-2S-bd"/>
</dbReference>
<comment type="similarity">
    <text evidence="3">Belongs to the xanthine dehydrogenase family.</text>
</comment>